<reference evidence="4 5" key="1">
    <citation type="submission" date="2018-09" db="EMBL/GenBank/DDBJ databases">
        <title>Bacillus saliacetes sp. nov., isolated from Thai shrimp paste (Ka-pi).</title>
        <authorList>
            <person name="Daroonpunt R."/>
            <person name="Tanasupawat S."/>
            <person name="Yiamsombut S."/>
        </authorList>
    </citation>
    <scope>NUCLEOTIDE SEQUENCE [LARGE SCALE GENOMIC DNA]</scope>
    <source>
        <strain evidence="4 5">SKP7-4</strain>
    </source>
</reference>
<evidence type="ECO:0000313" key="4">
    <source>
        <dbReference type="EMBL" id="RIW29952.1"/>
    </source>
</evidence>
<protein>
    <submittedName>
        <fullName evidence="4">N-acetylmuramoyl-L-alanine amidase CwlD</fullName>
        <ecNumber evidence="4">3.5.1.28</ecNumber>
    </submittedName>
</protein>
<feature type="transmembrane region" description="Helical" evidence="2">
    <location>
        <begin position="7"/>
        <end position="26"/>
    </location>
</feature>
<dbReference type="Proteomes" id="UP000265801">
    <property type="component" value="Unassembled WGS sequence"/>
</dbReference>
<dbReference type="InterPro" id="IPR014234">
    <property type="entry name" value="Spore_CwlD"/>
</dbReference>
<comment type="caution">
    <text evidence="4">The sequence shown here is derived from an EMBL/GenBank/DDBJ whole genome shotgun (WGS) entry which is preliminary data.</text>
</comment>
<gene>
    <name evidence="4" type="primary">cwlD</name>
    <name evidence="4" type="ORF">D3H55_17350</name>
</gene>
<feature type="domain" description="MurNAc-LAA" evidence="3">
    <location>
        <begin position="119"/>
        <end position="230"/>
    </location>
</feature>
<keyword evidence="2" id="KW-1133">Transmembrane helix</keyword>
<proteinExistence type="predicted"/>
<dbReference type="PANTHER" id="PTHR30404:SF0">
    <property type="entry name" value="N-ACETYLMURAMOYL-L-ALANINE AMIDASE AMIC"/>
    <property type="match status" value="1"/>
</dbReference>
<dbReference type="GO" id="GO:0009253">
    <property type="term" value="P:peptidoglycan catabolic process"/>
    <property type="evidence" value="ECO:0007669"/>
    <property type="project" value="InterPro"/>
</dbReference>
<dbReference type="InterPro" id="IPR050695">
    <property type="entry name" value="N-acetylmuramoyl_amidase_3"/>
</dbReference>
<evidence type="ECO:0000313" key="5">
    <source>
        <dbReference type="Proteomes" id="UP000265801"/>
    </source>
</evidence>
<evidence type="ECO:0000256" key="1">
    <source>
        <dbReference type="ARBA" id="ARBA00022801"/>
    </source>
</evidence>
<dbReference type="NCBIfam" id="TIGR02883">
    <property type="entry name" value="spore_cwlD"/>
    <property type="match status" value="1"/>
</dbReference>
<organism evidence="4 5">
    <name type="scientific">Bacillus salacetis</name>
    <dbReference type="NCBI Taxonomy" id="2315464"/>
    <lineage>
        <taxon>Bacteria</taxon>
        <taxon>Bacillati</taxon>
        <taxon>Bacillota</taxon>
        <taxon>Bacilli</taxon>
        <taxon>Bacillales</taxon>
        <taxon>Bacillaceae</taxon>
        <taxon>Bacillus</taxon>
    </lineage>
</organism>
<accession>A0A3A1QRV1</accession>
<dbReference type="PANTHER" id="PTHR30404">
    <property type="entry name" value="N-ACETYLMURAMOYL-L-ALANINE AMIDASE"/>
    <property type="match status" value="1"/>
</dbReference>
<name>A0A3A1QRV1_9BACI</name>
<dbReference type="CDD" id="cd02696">
    <property type="entry name" value="MurNAc-LAA"/>
    <property type="match status" value="1"/>
</dbReference>
<sequence length="240" mass="26999">MKNKLKMIGFAGVAIIIFIIFQYKLLDTGTWESWNLPLSGKIIYLDPGHGGPDGGAESGSGSDEVLEKDIALNVSKMLRDYFQEQGALVIMTRDDDSDLAPEGTRGYSRRKTQDLKKRLEMINSSNADLYLSIHLNAIPSSRWSGAQTFYNPKFKENKEVAEKIQSELIRNLENTKREAKGIQNVYLVKHINKPGALVEIGFLSNPGEKANLITEKYQQKVAASIYEGVLKYYDEKTDEE</sequence>
<keyword evidence="1 4" id="KW-0378">Hydrolase</keyword>
<keyword evidence="2" id="KW-0472">Membrane</keyword>
<dbReference type="OrthoDB" id="9806267at2"/>
<dbReference type="RefSeq" id="WP_119548590.1">
    <property type="nucleotide sequence ID" value="NZ_QXIR01000028.1"/>
</dbReference>
<evidence type="ECO:0000259" key="3">
    <source>
        <dbReference type="SMART" id="SM00646"/>
    </source>
</evidence>
<dbReference type="Pfam" id="PF01520">
    <property type="entry name" value="Amidase_3"/>
    <property type="match status" value="1"/>
</dbReference>
<dbReference type="GO" id="GO:0008745">
    <property type="term" value="F:N-acetylmuramoyl-L-alanine amidase activity"/>
    <property type="evidence" value="ECO:0007669"/>
    <property type="project" value="UniProtKB-EC"/>
</dbReference>
<dbReference type="AlphaFoldDB" id="A0A3A1QRV1"/>
<dbReference type="Gene3D" id="3.40.630.40">
    <property type="entry name" value="Zn-dependent exopeptidases"/>
    <property type="match status" value="1"/>
</dbReference>
<dbReference type="GO" id="GO:0030288">
    <property type="term" value="C:outer membrane-bounded periplasmic space"/>
    <property type="evidence" value="ECO:0007669"/>
    <property type="project" value="TreeGrafter"/>
</dbReference>
<dbReference type="SMART" id="SM00646">
    <property type="entry name" value="Ami_3"/>
    <property type="match status" value="1"/>
</dbReference>
<dbReference type="EC" id="3.5.1.28" evidence="4"/>
<dbReference type="EMBL" id="QXIR01000028">
    <property type="protein sequence ID" value="RIW29952.1"/>
    <property type="molecule type" value="Genomic_DNA"/>
</dbReference>
<evidence type="ECO:0000256" key="2">
    <source>
        <dbReference type="SAM" id="Phobius"/>
    </source>
</evidence>
<keyword evidence="2" id="KW-0812">Transmembrane</keyword>
<dbReference type="SUPFAM" id="SSF53187">
    <property type="entry name" value="Zn-dependent exopeptidases"/>
    <property type="match status" value="1"/>
</dbReference>
<keyword evidence="5" id="KW-1185">Reference proteome</keyword>
<dbReference type="InterPro" id="IPR002508">
    <property type="entry name" value="MurNAc-LAA_cat"/>
</dbReference>